<feature type="transmembrane region" description="Helical" evidence="1">
    <location>
        <begin position="12"/>
        <end position="31"/>
    </location>
</feature>
<dbReference type="AlphaFoldDB" id="A0A3F3PUB9"/>
<protein>
    <submittedName>
        <fullName evidence="2">Uncharacterized protein</fullName>
    </submittedName>
</protein>
<proteinExistence type="predicted"/>
<reference evidence="2 3" key="1">
    <citation type="submission" date="2018-07" db="EMBL/GenBank/DDBJ databases">
        <title>The genomes of Aspergillus section Nigri reveals drivers in fungal speciation.</title>
        <authorList>
            <consortium name="DOE Joint Genome Institute"/>
            <person name="Vesth T.C."/>
            <person name="Nybo J."/>
            <person name="Theobald S."/>
            <person name="Brandl J."/>
            <person name="Frisvad J.C."/>
            <person name="Nielsen K.F."/>
            <person name="Lyhne E.K."/>
            <person name="Kogle M.E."/>
            <person name="Kuo A."/>
            <person name="Riley R."/>
            <person name="Clum A."/>
            <person name="Nolan M."/>
            <person name="Lipzen A."/>
            <person name="Salamov A."/>
            <person name="Henrissat B."/>
            <person name="Wiebenga A."/>
            <person name="De vries R.P."/>
            <person name="Grigoriev I.V."/>
            <person name="Mortensen U.H."/>
            <person name="Andersen M.R."/>
            <person name="Baker S.E."/>
        </authorList>
    </citation>
    <scope>NUCLEOTIDE SEQUENCE [LARGE SCALE GENOMIC DNA]</scope>
    <source>
        <strain evidence="2 3">CBS 139.54b</strain>
    </source>
</reference>
<keyword evidence="1" id="KW-0472">Membrane</keyword>
<keyword evidence="1" id="KW-1133">Transmembrane helix</keyword>
<feature type="non-terminal residue" evidence="2">
    <location>
        <position position="89"/>
    </location>
</feature>
<dbReference type="GeneID" id="38135577"/>
<evidence type="ECO:0000256" key="1">
    <source>
        <dbReference type="SAM" id="Phobius"/>
    </source>
</evidence>
<accession>A0A3F3PUB9</accession>
<gene>
    <name evidence="2" type="ORF">BDQ94DRAFT_148611</name>
</gene>
<sequence>MHGCGMRAWLSLSSYLIAFLLNSFFEISFSFPRHSIYFLSTSRRSHGHGVRCVPFLFLSSTLQVLMTTIVAHPILMFSFVSLFVSEMGC</sequence>
<keyword evidence="1" id="KW-0812">Transmembrane</keyword>
<evidence type="ECO:0000313" key="2">
    <source>
        <dbReference type="EMBL" id="RDH30519.1"/>
    </source>
</evidence>
<dbReference type="RefSeq" id="XP_026623541.1">
    <property type="nucleotide sequence ID" value="XM_026767221.1"/>
</dbReference>
<dbReference type="EMBL" id="KZ852060">
    <property type="protein sequence ID" value="RDH30519.1"/>
    <property type="molecule type" value="Genomic_DNA"/>
</dbReference>
<name>A0A3F3PUB9_9EURO</name>
<feature type="transmembrane region" description="Helical" evidence="1">
    <location>
        <begin position="52"/>
        <end position="75"/>
    </location>
</feature>
<keyword evidence="3" id="KW-1185">Reference proteome</keyword>
<evidence type="ECO:0000313" key="3">
    <source>
        <dbReference type="Proteomes" id="UP000253729"/>
    </source>
</evidence>
<dbReference type="Proteomes" id="UP000253729">
    <property type="component" value="Unassembled WGS sequence"/>
</dbReference>
<organism evidence="2 3">
    <name type="scientific">Aspergillus welwitschiae</name>
    <dbReference type="NCBI Taxonomy" id="1341132"/>
    <lineage>
        <taxon>Eukaryota</taxon>
        <taxon>Fungi</taxon>
        <taxon>Dikarya</taxon>
        <taxon>Ascomycota</taxon>
        <taxon>Pezizomycotina</taxon>
        <taxon>Eurotiomycetes</taxon>
        <taxon>Eurotiomycetidae</taxon>
        <taxon>Eurotiales</taxon>
        <taxon>Aspergillaceae</taxon>
        <taxon>Aspergillus</taxon>
        <taxon>Aspergillus subgen. Circumdati</taxon>
    </lineage>
</organism>